<gene>
    <name evidence="16" type="primary">KRE5</name>
    <name evidence="16" type="ORF">PMZ80_004943</name>
</gene>
<keyword evidence="8" id="KW-0325">Glycoprotein</keyword>
<keyword evidence="17" id="KW-1185">Reference proteome</keyword>
<comment type="pathway">
    <text evidence="3">Protein modification; protein glycosylation.</text>
</comment>
<evidence type="ECO:0000313" key="16">
    <source>
        <dbReference type="EMBL" id="KAK5942380.1"/>
    </source>
</evidence>
<proteinExistence type="inferred from homology"/>
<dbReference type="InterPro" id="IPR040525">
    <property type="entry name" value="UGGT_TRXL_4"/>
</dbReference>
<reference evidence="16 17" key="1">
    <citation type="journal article" date="2023" name="Res Sq">
        <title>Genomic and morphological characterization of Knufia obscura isolated from the Mars 2020 spacecraft assembly facility.</title>
        <authorList>
            <person name="Chander A.M."/>
            <person name="Teixeira M.M."/>
            <person name="Singh N.K."/>
            <person name="Williams M.P."/>
            <person name="Parker C.W."/>
            <person name="Leo P."/>
            <person name="Stajich J.E."/>
            <person name="Torok T."/>
            <person name="Tighe S."/>
            <person name="Mason C.E."/>
            <person name="Venkateswaran K."/>
        </authorList>
    </citation>
    <scope>NUCLEOTIDE SEQUENCE [LARGE SCALE GENOMIC DNA]</scope>
    <source>
        <strain evidence="16 17">CCFEE 5817</strain>
    </source>
</reference>
<feature type="domain" description="UGGT thioredoxin-like" evidence="12">
    <location>
        <begin position="274"/>
        <end position="404"/>
    </location>
</feature>
<dbReference type="GeneID" id="89998392"/>
<sequence>MRLGSTFSLPALGAAVPALVLLLPLARADADSSINVALKASFPPAPHLIELLETAALENSTAYFPLLDRIAEGAFTDLQTDQELYNKFIEISQQDGHFKGPGSLSSFKFALSLHAAAPRIEAHYQYYNSTVGPSMMAAQDAACPVWVHLDGQQYCSPELERAQQPVENDNLEVGLPFDHTLGSPDAQVVSTLYADITHPLFGQFHETVSKTAKEGKTAYRVRYRPSLQDAEGPLYVSGYGVELVLKRTDYIVIDDRDAAAESDTTEDALKETATADLKPLTSAEVSRLGINAGAYIMDSEDPMATLLEVSSNFPEYSSLIASKNASTEFVTEHRQNRELLLPGGYNVMWMNGLQIQNREVNAYSLLDTLRKERKLISRLRDIGLSSSEAIDLLSHEVLAQAQSDDQSQRYDWRSDSDSEEIIIWLNDIEKDVRYSKWPSSLNMLLQRTYPGQLPQVRRDIHNVIVPIDFSNIRDLDLMVNTLQTLIKRSFPIRIGLVPANAEDGSQDTARLSYHILDTFGLSGLMRFYQQIVVSKKGLAAIQSIFETIAEDMPTRDGKEPLSYADVLKDEDIQRRLATAEAYRSRLSLGGKMPPVLVNGVAIPRSENWFEVLSQRIYMDHRGLQVAVYEGDITEDAWVPDFFLQKATSRRNALIIPESSKDITVANVAELAADFASSFERLPRIVGEESSLLSSRAHMLLIVDLDDLEGRTLLEEALAFHEKQPEVEIVLIHSQKPGEPLSGIATELYHKTKSAAQGISRETVRSILETQADAIPPSSEDQEEAQDFWLSHDDLIRRLGLSPGDNALWLNGRIVGPISSPFVAEDFESLLSYETGERIAPVTTAITALALEDKFTHPLDLAKVTAIVARSSKSDIPEGIYDSPPLIRIDRFKLWKNESTMIHRKSDAEATIQIVAAIDPASEVAQGWAPILKTLSEMDGVEVKIFLNPREMLQELPVKRFYRNVINSAPSFHANGSLSTPQATFSGVPEKVLFNLGLVVPPAWLVSPEESIYDLDNIKLSSVPAGQNIDALYELEHILIEGHSRDVTKGPPPRGVQLLLGTEQNPHFTDTIIMANLGYFQFKANPGHWQITLKPGRSSKIFNIDSVGSKGYAAQPGDEGNLVTLMSFQGATLFPRLSRKAGMGDEDVLESTGLADTAASYLKKGQSLLSSFGIGGKKSSTSTQAEINIFSVASGHLYERMLNIMMLSVIKHTTHTVKFWFIEQFLSPSFKRSLPYLAEHYNFQYEMVTYKWPHWLRGQKEKQREIWGYKILFLDVLFPVDLDKVIFVDADQIVRTDMMELNKVDLHGAPYGFTPMCDSRTEMEGFRFWKQGYWANFLEGKPYHISALYVVDLKRFRELAAGDRLRGQYHALSADPNSLSNLDQDLPNHMQHNLPIHSLDQNWLWCETWCSDEALKSARTIDLCNNPQTKEPKLERARRQVPEWTEYDNEIAAVLRNAMNDEEAVDLKAGSERQNDDLFKKKSVKDEL</sequence>
<dbReference type="Gene3D" id="3.90.550.10">
    <property type="entry name" value="Spore Coat Polysaccharide Biosynthesis Protein SpsA, Chain A"/>
    <property type="match status" value="1"/>
</dbReference>
<dbReference type="InterPro" id="IPR040694">
    <property type="entry name" value="UGGT_TRXL_2"/>
</dbReference>
<dbReference type="PANTHER" id="PTHR11226:SF0">
    <property type="entry name" value="UDP-GLUCOSE:GLYCOPROTEIN GLUCOSYLTRANSFERASE"/>
    <property type="match status" value="1"/>
</dbReference>
<evidence type="ECO:0000256" key="10">
    <source>
        <dbReference type="SAM" id="SignalP"/>
    </source>
</evidence>
<evidence type="ECO:0000256" key="6">
    <source>
        <dbReference type="ARBA" id="ARBA00022729"/>
    </source>
</evidence>
<evidence type="ECO:0000259" key="13">
    <source>
        <dbReference type="Pfam" id="PF18402"/>
    </source>
</evidence>
<evidence type="ECO:0000256" key="2">
    <source>
        <dbReference type="ARBA" id="ARBA00004319"/>
    </source>
</evidence>
<evidence type="ECO:0000256" key="3">
    <source>
        <dbReference type="ARBA" id="ARBA00004922"/>
    </source>
</evidence>
<evidence type="ECO:0000256" key="5">
    <source>
        <dbReference type="ARBA" id="ARBA00022679"/>
    </source>
</evidence>
<feature type="domain" description="UGGT thioredoxin-like" evidence="13">
    <location>
        <begin position="410"/>
        <end position="654"/>
    </location>
</feature>
<dbReference type="EMBL" id="JAVHJV010000005">
    <property type="protein sequence ID" value="KAK5942380.1"/>
    <property type="molecule type" value="Genomic_DNA"/>
</dbReference>
<dbReference type="InterPro" id="IPR040497">
    <property type="entry name" value="Glyco_transf_24"/>
</dbReference>
<dbReference type="Pfam" id="PF18403">
    <property type="entry name" value="Thioredoxin_15"/>
    <property type="match status" value="1"/>
</dbReference>
<dbReference type="Pfam" id="PF18404">
    <property type="entry name" value="Glyco_transf_24"/>
    <property type="match status" value="1"/>
</dbReference>
<dbReference type="InterPro" id="IPR040693">
    <property type="entry name" value="UGGT_TRXL_1"/>
</dbReference>
<name>A0ABR0RQ37_9EURO</name>
<feature type="chain" id="PRO_5046735346" evidence="10">
    <location>
        <begin position="31"/>
        <end position="1487"/>
    </location>
</feature>
<protein>
    <submittedName>
        <fullName evidence="16">Killer toxin resistant protein</fullName>
    </submittedName>
</protein>
<feature type="domain" description="UDP-glucose:glycoprotein glucosyltransferase thioredoxin-like" evidence="14">
    <location>
        <begin position="666"/>
        <end position="868"/>
    </location>
</feature>
<evidence type="ECO:0000259" key="11">
    <source>
        <dbReference type="Pfam" id="PF18400"/>
    </source>
</evidence>
<comment type="similarity">
    <text evidence="4">Belongs to the glycosyltransferase 8 family.</text>
</comment>
<dbReference type="Pfam" id="PF18402">
    <property type="entry name" value="Thioredoxin_14"/>
    <property type="match status" value="1"/>
</dbReference>
<feature type="domain" description="Glucosyltransferase 24 catalytic" evidence="15">
    <location>
        <begin position="1186"/>
        <end position="1452"/>
    </location>
</feature>
<comment type="subcellular location">
    <subcellularLocation>
        <location evidence="2">Endoplasmic reticulum lumen</location>
    </subcellularLocation>
</comment>
<dbReference type="PANTHER" id="PTHR11226">
    <property type="entry name" value="UDP-GLUCOSE GLYCOPROTEIN:GLUCOSYLTRANSFERASE"/>
    <property type="match status" value="1"/>
</dbReference>
<evidence type="ECO:0000313" key="17">
    <source>
        <dbReference type="Proteomes" id="UP001334248"/>
    </source>
</evidence>
<keyword evidence="7" id="KW-0256">Endoplasmic reticulum</keyword>
<comment type="cofactor">
    <cofactor evidence="1">
        <name>Ca(2+)</name>
        <dbReference type="ChEBI" id="CHEBI:29108"/>
    </cofactor>
</comment>
<evidence type="ECO:0000256" key="1">
    <source>
        <dbReference type="ARBA" id="ARBA00001913"/>
    </source>
</evidence>
<evidence type="ECO:0000259" key="14">
    <source>
        <dbReference type="Pfam" id="PF18403"/>
    </source>
</evidence>
<dbReference type="Pfam" id="PF18400">
    <property type="entry name" value="Thioredoxin_12"/>
    <property type="match status" value="1"/>
</dbReference>
<evidence type="ECO:0000259" key="15">
    <source>
        <dbReference type="Pfam" id="PF18404"/>
    </source>
</evidence>
<evidence type="ECO:0000256" key="8">
    <source>
        <dbReference type="ARBA" id="ARBA00023180"/>
    </source>
</evidence>
<evidence type="ECO:0000256" key="9">
    <source>
        <dbReference type="SAM" id="MobiDB-lite"/>
    </source>
</evidence>
<accession>A0ABR0RQ37</accession>
<dbReference type="InterPro" id="IPR009448">
    <property type="entry name" value="UDP-g_GGtrans"/>
</dbReference>
<dbReference type="CDD" id="cd06432">
    <property type="entry name" value="GT8_HUGT1_C_like"/>
    <property type="match status" value="1"/>
</dbReference>
<evidence type="ECO:0000256" key="4">
    <source>
        <dbReference type="ARBA" id="ARBA00006351"/>
    </source>
</evidence>
<keyword evidence="5" id="KW-0808">Transferase</keyword>
<organism evidence="16 17">
    <name type="scientific">Knufia obscura</name>
    <dbReference type="NCBI Taxonomy" id="1635080"/>
    <lineage>
        <taxon>Eukaryota</taxon>
        <taxon>Fungi</taxon>
        <taxon>Dikarya</taxon>
        <taxon>Ascomycota</taxon>
        <taxon>Pezizomycotina</taxon>
        <taxon>Eurotiomycetes</taxon>
        <taxon>Chaetothyriomycetidae</taxon>
        <taxon>Chaetothyriales</taxon>
        <taxon>Trichomeriaceae</taxon>
        <taxon>Knufia</taxon>
    </lineage>
</organism>
<feature type="domain" description="UGGT thioredoxin-like" evidence="11">
    <location>
        <begin position="46"/>
        <end position="229"/>
    </location>
</feature>
<feature type="signal peptide" evidence="10">
    <location>
        <begin position="1"/>
        <end position="30"/>
    </location>
</feature>
<dbReference type="Pfam" id="PF18401">
    <property type="entry name" value="Thioredoxin_13"/>
    <property type="match status" value="1"/>
</dbReference>
<dbReference type="RefSeq" id="XP_064730470.1">
    <property type="nucleotide sequence ID" value="XM_064873366.1"/>
</dbReference>
<evidence type="ECO:0000259" key="12">
    <source>
        <dbReference type="Pfam" id="PF18401"/>
    </source>
</evidence>
<evidence type="ECO:0000256" key="7">
    <source>
        <dbReference type="ARBA" id="ARBA00022824"/>
    </source>
</evidence>
<dbReference type="InterPro" id="IPR040692">
    <property type="entry name" value="UGGT_TRXL_3"/>
</dbReference>
<keyword evidence="6 10" id="KW-0732">Signal</keyword>
<dbReference type="InterPro" id="IPR029044">
    <property type="entry name" value="Nucleotide-diphossugar_trans"/>
</dbReference>
<dbReference type="Proteomes" id="UP001334248">
    <property type="component" value="Unassembled WGS sequence"/>
</dbReference>
<feature type="region of interest" description="Disordered" evidence="9">
    <location>
        <begin position="1465"/>
        <end position="1487"/>
    </location>
</feature>
<dbReference type="Pfam" id="PF06427">
    <property type="entry name" value="UDP-g_GGTase"/>
    <property type="match status" value="1"/>
</dbReference>
<comment type="caution">
    <text evidence="16">The sequence shown here is derived from an EMBL/GenBank/DDBJ whole genome shotgun (WGS) entry which is preliminary data.</text>
</comment>
<dbReference type="SUPFAM" id="SSF53448">
    <property type="entry name" value="Nucleotide-diphospho-sugar transferases"/>
    <property type="match status" value="1"/>
</dbReference>